<comment type="subcellular location">
    <subcellularLocation>
        <location evidence="10">Cell membrane</location>
        <topology evidence="10">Peripheral membrane protein</topology>
        <orientation evidence="10">Cytoplasmic side</orientation>
    </subcellularLocation>
</comment>
<comment type="caution">
    <text evidence="10">Lacks conserved residue(s) required for the propagation of feature annotation.</text>
</comment>
<dbReference type="InterPro" id="IPR004276">
    <property type="entry name" value="GlycoTrans_28_N"/>
</dbReference>
<evidence type="ECO:0000256" key="1">
    <source>
        <dbReference type="ARBA" id="ARBA00022475"/>
    </source>
</evidence>
<keyword evidence="1 10" id="KW-1003">Cell membrane</keyword>
<dbReference type="InterPro" id="IPR006009">
    <property type="entry name" value="GlcNAc_MurG"/>
</dbReference>
<evidence type="ECO:0000259" key="13">
    <source>
        <dbReference type="Pfam" id="PF04101"/>
    </source>
</evidence>
<protein>
    <recommendedName>
        <fullName evidence="10">UDP-N-acetylglucosamine--N-acetylmuramyl-(pentapeptide) pyrophosphoryl-undecaprenol N-acetylglucosamine transferase</fullName>
        <ecNumber evidence="10">2.4.1.227</ecNumber>
    </recommendedName>
    <alternativeName>
        <fullName evidence="10">Undecaprenyl-PP-MurNAc-pentapeptide-UDPGlcNAc GlcNAc transferase</fullName>
    </alternativeName>
</protein>
<feature type="binding site" evidence="10">
    <location>
        <begin position="10"/>
        <end position="12"/>
    </location>
    <ligand>
        <name>UDP-N-acetyl-alpha-D-glucosamine</name>
        <dbReference type="ChEBI" id="CHEBI:57705"/>
    </ligand>
</feature>
<dbReference type="GO" id="GO:0071555">
    <property type="term" value="P:cell wall organization"/>
    <property type="evidence" value="ECO:0007669"/>
    <property type="project" value="UniProtKB-KW"/>
</dbReference>
<accession>A0A7G9RZ44</accession>
<evidence type="ECO:0000259" key="12">
    <source>
        <dbReference type="Pfam" id="PF03033"/>
    </source>
</evidence>
<dbReference type="CDD" id="cd03785">
    <property type="entry name" value="GT28_MurG"/>
    <property type="match status" value="1"/>
</dbReference>
<keyword evidence="15" id="KW-1185">Reference proteome</keyword>
<proteinExistence type="inferred from homology"/>
<name>A0A7G9RZ44_9FIRM</name>
<evidence type="ECO:0000256" key="9">
    <source>
        <dbReference type="ARBA" id="ARBA00023316"/>
    </source>
</evidence>
<feature type="binding site" evidence="10">
    <location>
        <position position="188"/>
    </location>
    <ligand>
        <name>UDP-N-acetyl-alpha-D-glucosamine</name>
        <dbReference type="ChEBI" id="CHEBI:57705"/>
    </ligand>
</feature>
<dbReference type="GO" id="GO:0005975">
    <property type="term" value="P:carbohydrate metabolic process"/>
    <property type="evidence" value="ECO:0007669"/>
    <property type="project" value="InterPro"/>
</dbReference>
<keyword evidence="11" id="KW-1133">Transmembrane helix</keyword>
<evidence type="ECO:0000256" key="3">
    <source>
        <dbReference type="ARBA" id="ARBA00022676"/>
    </source>
</evidence>
<sequence>MKYLFTGGGTAGHAMVNTVLITKLLDSDVEIIYIGSKNGIEKEMLKKYKSVKYHGVSTGKLRRYFSMKNVTDIFRIIYGFFTALKLLYKEKPDLIYSSGGYVSVPVVWAGFLLRIPIVIRETDYTVGLANKLSLPFADKIYLTFPDTQQYITTRHNLTQSTIIRPELFETETIIFSRKKPLCLVMGGSSGANAINNFIWDNLTNLKDQYDIIHITGKNKSNKNVADTNDYIQYEYIEDMSSMYNIADVIITRSGSNAIIEGLLLGKRMVCIPLSNSISRGEQIANANFAVSHGTAIILPDNFSLTNFREAINSVINMSINTEYISTKGELEREISEHISDINQISKIKIKKETNYMNKKIASIATLFIVMGFGAHIYRLRLPEMIDESGMIISDNLGWIVIGILLILIGSLMLISNILYHQIAIKQKKGSNL</sequence>
<comment type="pathway">
    <text evidence="10">Cell wall biogenesis; peptidoglycan biosynthesis.</text>
</comment>
<dbReference type="InterPro" id="IPR007235">
    <property type="entry name" value="Glyco_trans_28_C"/>
</dbReference>
<feature type="binding site" evidence="10">
    <location>
        <position position="236"/>
    </location>
    <ligand>
        <name>UDP-N-acetyl-alpha-D-glucosamine</name>
        <dbReference type="ChEBI" id="CHEBI:57705"/>
    </ligand>
</feature>
<feature type="binding site" evidence="10">
    <location>
        <position position="282"/>
    </location>
    <ligand>
        <name>UDP-N-acetyl-alpha-D-glucosamine</name>
        <dbReference type="ChEBI" id="CHEBI:57705"/>
    </ligand>
</feature>
<dbReference type="EMBL" id="CP060715">
    <property type="protein sequence ID" value="QNN60869.1"/>
    <property type="molecule type" value="Genomic_DNA"/>
</dbReference>
<feature type="transmembrane region" description="Helical" evidence="11">
    <location>
        <begin position="397"/>
        <end position="419"/>
    </location>
</feature>
<dbReference type="GO" id="GO:0051301">
    <property type="term" value="P:cell division"/>
    <property type="evidence" value="ECO:0007669"/>
    <property type="project" value="UniProtKB-KW"/>
</dbReference>
<dbReference type="GO" id="GO:0050511">
    <property type="term" value="F:undecaprenyldiphospho-muramoylpentapeptide beta-N-acetylglucosaminyltransferase activity"/>
    <property type="evidence" value="ECO:0007669"/>
    <property type="project" value="UniProtKB-UniRule"/>
</dbReference>
<feature type="binding site" evidence="10">
    <location>
        <position position="164"/>
    </location>
    <ligand>
        <name>UDP-N-acetyl-alpha-D-glucosamine</name>
        <dbReference type="ChEBI" id="CHEBI:57705"/>
    </ligand>
</feature>
<keyword evidence="5 10" id="KW-0133">Cell shape</keyword>
<evidence type="ECO:0000256" key="4">
    <source>
        <dbReference type="ARBA" id="ARBA00022679"/>
    </source>
</evidence>
<dbReference type="Gene3D" id="3.40.50.2000">
    <property type="entry name" value="Glycogen Phosphorylase B"/>
    <property type="match status" value="2"/>
</dbReference>
<comment type="similarity">
    <text evidence="10">Belongs to the glycosyltransferase 28 family. MurG subfamily.</text>
</comment>
<keyword evidence="2 10" id="KW-0132">Cell division</keyword>
<dbReference type="Pfam" id="PF04101">
    <property type="entry name" value="Glyco_tran_28_C"/>
    <property type="match status" value="1"/>
</dbReference>
<evidence type="ECO:0000256" key="5">
    <source>
        <dbReference type="ARBA" id="ARBA00022960"/>
    </source>
</evidence>
<dbReference type="KEGG" id="eio:H9L01_00375"/>
<reference evidence="14 15" key="1">
    <citation type="submission" date="2020-08" db="EMBL/GenBank/DDBJ databases">
        <title>Genome sequence of Erysipelothrix inopinata DSM 15511T.</title>
        <authorList>
            <person name="Hyun D.-W."/>
            <person name="Bae J.-W."/>
        </authorList>
    </citation>
    <scope>NUCLEOTIDE SEQUENCE [LARGE SCALE GENOMIC DNA]</scope>
    <source>
        <strain evidence="14 15">DSM 15511</strain>
    </source>
</reference>
<dbReference type="AlphaFoldDB" id="A0A7G9RZ44"/>
<dbReference type="PANTHER" id="PTHR21015:SF27">
    <property type="entry name" value="UDP-N-ACETYLGLUCOSAMINE--N-ACETYLMURAMYL-(PENTAPEPTIDE) PYROPHOSPHORYL-UNDECAPRENOL N-ACETYLGLUCOSAMINE TRANSFERASE"/>
    <property type="match status" value="1"/>
</dbReference>
<keyword evidence="4 10" id="KW-0808">Transferase</keyword>
<evidence type="ECO:0000256" key="7">
    <source>
        <dbReference type="ARBA" id="ARBA00023136"/>
    </source>
</evidence>
<dbReference type="EC" id="2.4.1.227" evidence="10"/>
<evidence type="ECO:0000313" key="14">
    <source>
        <dbReference type="EMBL" id="QNN60869.1"/>
    </source>
</evidence>
<gene>
    <name evidence="10" type="primary">murG</name>
    <name evidence="14" type="ORF">H9L01_00375</name>
</gene>
<keyword evidence="3 10" id="KW-0328">Glycosyltransferase</keyword>
<dbReference type="PANTHER" id="PTHR21015">
    <property type="entry name" value="UDP-N-ACETYLGLUCOSAMINE--N-ACETYLMURAMYL-(PENTAPEPTIDE) PYROPHOSPHORYL-UNDECAPRENOL N-ACETYLGLUCOSAMINE TRANSFERASE 1"/>
    <property type="match status" value="1"/>
</dbReference>
<dbReference type="SUPFAM" id="SSF53756">
    <property type="entry name" value="UDP-Glycosyltransferase/glycogen phosphorylase"/>
    <property type="match status" value="1"/>
</dbReference>
<dbReference type="GO" id="GO:0008360">
    <property type="term" value="P:regulation of cell shape"/>
    <property type="evidence" value="ECO:0007669"/>
    <property type="project" value="UniProtKB-KW"/>
</dbReference>
<evidence type="ECO:0000256" key="8">
    <source>
        <dbReference type="ARBA" id="ARBA00023306"/>
    </source>
</evidence>
<dbReference type="UniPathway" id="UPA00219"/>
<dbReference type="GO" id="GO:0005886">
    <property type="term" value="C:plasma membrane"/>
    <property type="evidence" value="ECO:0007669"/>
    <property type="project" value="UniProtKB-SubCell"/>
</dbReference>
<feature type="domain" description="Glycosyltransferase family 28 N-terminal" evidence="12">
    <location>
        <begin position="4"/>
        <end position="141"/>
    </location>
</feature>
<dbReference type="Pfam" id="PF03033">
    <property type="entry name" value="Glyco_transf_28"/>
    <property type="match status" value="1"/>
</dbReference>
<comment type="function">
    <text evidence="10">Cell wall formation. Catalyzes the transfer of a GlcNAc subunit on undecaprenyl-pyrophosphoryl-MurNAc-pentapeptide (lipid intermediate I) to form undecaprenyl-pyrophosphoryl-MurNAc-(pentapeptide)GlcNAc (lipid intermediate II).</text>
</comment>
<keyword evidence="7 10" id="KW-0472">Membrane</keyword>
<organism evidence="14 15">
    <name type="scientific">Erysipelothrix inopinata</name>
    <dbReference type="NCBI Taxonomy" id="225084"/>
    <lineage>
        <taxon>Bacteria</taxon>
        <taxon>Bacillati</taxon>
        <taxon>Bacillota</taxon>
        <taxon>Erysipelotrichia</taxon>
        <taxon>Erysipelotrichales</taxon>
        <taxon>Erysipelotrichaceae</taxon>
        <taxon>Erysipelothrix</taxon>
    </lineage>
</organism>
<comment type="catalytic activity">
    <reaction evidence="10">
        <text>di-trans,octa-cis-undecaprenyl diphospho-N-acetyl-alpha-D-muramoyl-L-alanyl-D-glutamyl-meso-2,6-diaminopimeloyl-D-alanyl-D-alanine + UDP-N-acetyl-alpha-D-glucosamine = di-trans,octa-cis-undecaprenyl diphospho-[N-acetyl-alpha-D-glucosaminyl-(1-&gt;4)]-N-acetyl-alpha-D-muramoyl-L-alanyl-D-glutamyl-meso-2,6-diaminopimeloyl-D-alanyl-D-alanine + UDP + H(+)</text>
        <dbReference type="Rhea" id="RHEA:31227"/>
        <dbReference type="ChEBI" id="CHEBI:15378"/>
        <dbReference type="ChEBI" id="CHEBI:57705"/>
        <dbReference type="ChEBI" id="CHEBI:58223"/>
        <dbReference type="ChEBI" id="CHEBI:61387"/>
        <dbReference type="ChEBI" id="CHEBI:61388"/>
        <dbReference type="EC" id="2.4.1.227"/>
    </reaction>
</comment>
<dbReference type="GO" id="GO:0009252">
    <property type="term" value="P:peptidoglycan biosynthetic process"/>
    <property type="evidence" value="ECO:0007669"/>
    <property type="project" value="UniProtKB-UniRule"/>
</dbReference>
<dbReference type="RefSeq" id="WP_187533990.1">
    <property type="nucleotide sequence ID" value="NZ_CBCSHU010000025.1"/>
</dbReference>
<evidence type="ECO:0000313" key="15">
    <source>
        <dbReference type="Proteomes" id="UP000515928"/>
    </source>
</evidence>
<evidence type="ECO:0000256" key="6">
    <source>
        <dbReference type="ARBA" id="ARBA00022984"/>
    </source>
</evidence>
<feature type="domain" description="Glycosyl transferase family 28 C-terminal" evidence="13">
    <location>
        <begin position="182"/>
        <end position="318"/>
    </location>
</feature>
<keyword evidence="9 10" id="KW-0961">Cell wall biogenesis/degradation</keyword>
<dbReference type="Proteomes" id="UP000515928">
    <property type="component" value="Chromosome"/>
</dbReference>
<keyword evidence="6 10" id="KW-0573">Peptidoglycan synthesis</keyword>
<evidence type="ECO:0000256" key="2">
    <source>
        <dbReference type="ARBA" id="ARBA00022618"/>
    </source>
</evidence>
<dbReference type="HAMAP" id="MF_00033">
    <property type="entry name" value="MurG"/>
    <property type="match status" value="1"/>
</dbReference>
<evidence type="ECO:0000256" key="10">
    <source>
        <dbReference type="HAMAP-Rule" id="MF_00033"/>
    </source>
</evidence>
<keyword evidence="8 10" id="KW-0131">Cell cycle</keyword>
<feature type="transmembrane region" description="Helical" evidence="11">
    <location>
        <begin position="360"/>
        <end position="377"/>
    </location>
</feature>
<evidence type="ECO:0000256" key="11">
    <source>
        <dbReference type="SAM" id="Phobius"/>
    </source>
</evidence>
<keyword evidence="11" id="KW-0812">Transmembrane</keyword>